<accession>A0A4R7S140</accession>
<organism evidence="1 2">
    <name type="scientific">Prosthecobacter fusiformis</name>
    <dbReference type="NCBI Taxonomy" id="48464"/>
    <lineage>
        <taxon>Bacteria</taxon>
        <taxon>Pseudomonadati</taxon>
        <taxon>Verrucomicrobiota</taxon>
        <taxon>Verrucomicrobiia</taxon>
        <taxon>Verrucomicrobiales</taxon>
        <taxon>Verrucomicrobiaceae</taxon>
        <taxon>Prosthecobacter</taxon>
    </lineage>
</organism>
<name>A0A4R7S140_9BACT</name>
<dbReference type="RefSeq" id="WP_133795294.1">
    <property type="nucleotide sequence ID" value="NZ_SOCA01000003.1"/>
</dbReference>
<protein>
    <recommendedName>
        <fullName evidence="3">CobQ/CobB/MinD/ParA nucleotide binding domain-containing protein</fullName>
    </recommendedName>
</protein>
<keyword evidence="2" id="KW-1185">Reference proteome</keyword>
<evidence type="ECO:0008006" key="3">
    <source>
        <dbReference type="Google" id="ProtNLM"/>
    </source>
</evidence>
<dbReference type="OrthoDB" id="9804504at2"/>
<dbReference type="InterPro" id="IPR027417">
    <property type="entry name" value="P-loop_NTPase"/>
</dbReference>
<dbReference type="SUPFAM" id="SSF52540">
    <property type="entry name" value="P-loop containing nucleoside triphosphate hydrolases"/>
    <property type="match status" value="1"/>
</dbReference>
<dbReference type="Proteomes" id="UP000295662">
    <property type="component" value="Unassembled WGS sequence"/>
</dbReference>
<dbReference type="EMBL" id="SOCA01000003">
    <property type="protein sequence ID" value="TDU71108.1"/>
    <property type="molecule type" value="Genomic_DNA"/>
</dbReference>
<reference evidence="1 2" key="1">
    <citation type="submission" date="2019-03" db="EMBL/GenBank/DDBJ databases">
        <title>Genomic Encyclopedia of Archaeal and Bacterial Type Strains, Phase II (KMG-II): from individual species to whole genera.</title>
        <authorList>
            <person name="Goeker M."/>
        </authorList>
    </citation>
    <scope>NUCLEOTIDE SEQUENCE [LARGE SCALE GENOMIC DNA]</scope>
    <source>
        <strain evidence="1 2">ATCC 25309</strain>
    </source>
</reference>
<dbReference type="AlphaFoldDB" id="A0A4R7S140"/>
<evidence type="ECO:0000313" key="2">
    <source>
        <dbReference type="Proteomes" id="UP000295662"/>
    </source>
</evidence>
<gene>
    <name evidence="1" type="ORF">EI77_02226</name>
</gene>
<comment type="caution">
    <text evidence="1">The sequence shown here is derived from an EMBL/GenBank/DDBJ whole genome shotgun (WGS) entry which is preliminary data.</text>
</comment>
<sequence length="717" mass="79178">MSQTRSAIVNTGHPMMTSHLQASGLKPTVVEKCPTSGPWVVAQAFENRESKWLSGMLGGFFPSLPRVLEAHTQRNEFQVLLGSAPGDPVAEYSQRIGQMPVGVACVLVWRLAAELEALESWLPEAMRYVDPLSCRIGLWQQEFLHLFIDRFEQPYANKRPADLPSRLLKLCGMLLSGQSDSVIDPAVAARVPTSLLTPLRHLQHTGTSSLDLKQLKGLMLMTTAAVTRELRGSNLMSQLIVGEHWYPKKVNAPSPLLHHFKRVPNRTHLSPVRLSRLLAHRNRLTANEVSLLMERLQEHAATTPDAKVNFDPQYIQLHLPCQRDGGNDLKILDVRLDSLPEFFVTVQSSEECIALARSPVTCRESPAPDLPYSDLRGNVDAQLSRLSQTLQDGTFSLSGYDMGNSPDKELPGLFSCALPLPTFDKRALASLKSAIGESLAPPREPAPSTASNLVDLAEFITKLQSHPPLEPMKMILITAGSGGTGKSTIARLIYELANFENRDDVAMFDCDALGNRDFQKISPQKIESMPIDNVDTMRRLVESAMDRKLVLADLPASCQDVMARDLNPEIVQSLRTDEGLHWMPIHLLTAKAAAVPAIKQWRSSVFGDSPSVLIVSMKDGPVTADMLDEVARPQDIVLKMPVLDQSLASALDSSSSTWLDILDGKAPDSHRMFSNPLVKRQLRFKRKECEDALFPLLRLIVNDQQPASKPAAPAEVE</sequence>
<evidence type="ECO:0000313" key="1">
    <source>
        <dbReference type="EMBL" id="TDU71108.1"/>
    </source>
</evidence>
<proteinExistence type="predicted"/>